<proteinExistence type="predicted"/>
<keyword evidence="1" id="KW-0328">Glycosyltransferase</keyword>
<sequence>MLTTPVVRNLKQQLSGAEVHYCTKSQFGILFENNPYIDKVFYLDKSLNNLISELKKEDYDYVIDLHNNLRTSIIKWRLGKKSFTFDKLNLKKWLLVNLKLNTLPSLHIVDRYMATVKKLGITDDTKGLDYFIPSKDKVNPQNFGLEPDKYIAFAIGAQHATKRLPLQKLIEACSLQDMPIVLLGGKEDKVSGDSVVEACKGLPFPVINLSGQLSLNQSASFLEQSKFVISHDTGLMHIASAFKKEIYSIWGNTVPEFGMFPYLTKYHILEKNKLSCRPCSKIGYKQCPKGHFKCMNELDLKQEFDIIKKQENPVSRAFPN</sequence>
<gene>
    <name evidence="3" type="ORF">MYP_1186</name>
</gene>
<dbReference type="PANTHER" id="PTHR30160">
    <property type="entry name" value="TETRAACYLDISACCHARIDE 4'-KINASE-RELATED"/>
    <property type="match status" value="1"/>
</dbReference>
<keyword evidence="2 3" id="KW-0808">Transferase</keyword>
<dbReference type="InterPro" id="IPR051199">
    <property type="entry name" value="LPS_LOS_Heptosyltrfase"/>
</dbReference>
<protein>
    <submittedName>
        <fullName evidence="3">Glycosyl transferase</fullName>
    </submittedName>
</protein>
<dbReference type="GO" id="GO:0009244">
    <property type="term" value="P:lipopolysaccharide core region biosynthetic process"/>
    <property type="evidence" value="ECO:0007669"/>
    <property type="project" value="TreeGrafter"/>
</dbReference>
<dbReference type="PANTHER" id="PTHR30160:SF1">
    <property type="entry name" value="LIPOPOLYSACCHARIDE 1,2-N-ACETYLGLUCOSAMINETRANSFERASE-RELATED"/>
    <property type="match status" value="1"/>
</dbReference>
<dbReference type="eggNOG" id="COG0859">
    <property type="taxonomic scope" value="Bacteria"/>
</dbReference>
<keyword evidence="4" id="KW-1185">Reference proteome</keyword>
<evidence type="ECO:0000256" key="2">
    <source>
        <dbReference type="ARBA" id="ARBA00022679"/>
    </source>
</evidence>
<dbReference type="GO" id="GO:0005829">
    <property type="term" value="C:cytosol"/>
    <property type="evidence" value="ECO:0007669"/>
    <property type="project" value="TreeGrafter"/>
</dbReference>
<organism evidence="3 4">
    <name type="scientific">Sporocytophaga myxococcoides</name>
    <dbReference type="NCBI Taxonomy" id="153721"/>
    <lineage>
        <taxon>Bacteria</taxon>
        <taxon>Pseudomonadati</taxon>
        <taxon>Bacteroidota</taxon>
        <taxon>Cytophagia</taxon>
        <taxon>Cytophagales</taxon>
        <taxon>Cytophagaceae</taxon>
        <taxon>Sporocytophaga</taxon>
    </lineage>
</organism>
<dbReference type="InterPro" id="IPR002201">
    <property type="entry name" value="Glyco_trans_9"/>
</dbReference>
<dbReference type="GO" id="GO:0008713">
    <property type="term" value="F:ADP-heptose-lipopolysaccharide heptosyltransferase activity"/>
    <property type="evidence" value="ECO:0007669"/>
    <property type="project" value="TreeGrafter"/>
</dbReference>
<evidence type="ECO:0000313" key="4">
    <source>
        <dbReference type="Proteomes" id="UP000030185"/>
    </source>
</evidence>
<name>A0A098LCQ6_9BACT</name>
<accession>A0A098LCQ6</accession>
<evidence type="ECO:0000256" key="1">
    <source>
        <dbReference type="ARBA" id="ARBA00022676"/>
    </source>
</evidence>
<dbReference type="Pfam" id="PF01075">
    <property type="entry name" value="Glyco_transf_9"/>
    <property type="match status" value="1"/>
</dbReference>
<dbReference type="EMBL" id="BBLT01000002">
    <property type="protein sequence ID" value="GAL83958.1"/>
    <property type="molecule type" value="Genomic_DNA"/>
</dbReference>
<dbReference type="STRING" id="153721.MYP_1186"/>
<dbReference type="AlphaFoldDB" id="A0A098LCQ6"/>
<evidence type="ECO:0000313" key="3">
    <source>
        <dbReference type="EMBL" id="GAL83958.1"/>
    </source>
</evidence>
<comment type="caution">
    <text evidence="3">The sequence shown here is derived from an EMBL/GenBank/DDBJ whole genome shotgun (WGS) entry which is preliminary data.</text>
</comment>
<dbReference type="SUPFAM" id="SSF53756">
    <property type="entry name" value="UDP-Glycosyltransferase/glycogen phosphorylase"/>
    <property type="match status" value="1"/>
</dbReference>
<reference evidence="3 4" key="1">
    <citation type="submission" date="2014-09" db="EMBL/GenBank/DDBJ databases">
        <title>Sporocytophaga myxococcoides PG-01 genome sequencing.</title>
        <authorList>
            <person name="Liu L."/>
            <person name="Gao P.J."/>
            <person name="Chen G.J."/>
            <person name="Wang L.S."/>
        </authorList>
    </citation>
    <scope>NUCLEOTIDE SEQUENCE [LARGE SCALE GENOMIC DNA]</scope>
    <source>
        <strain evidence="3 4">PG-01</strain>
    </source>
</reference>
<dbReference type="Gene3D" id="3.40.50.2000">
    <property type="entry name" value="Glycogen Phosphorylase B"/>
    <property type="match status" value="2"/>
</dbReference>
<dbReference type="CDD" id="cd03789">
    <property type="entry name" value="GT9_LPS_heptosyltransferase"/>
    <property type="match status" value="1"/>
</dbReference>
<dbReference type="Proteomes" id="UP000030185">
    <property type="component" value="Unassembled WGS sequence"/>
</dbReference>